<keyword evidence="4" id="KW-1185">Reference proteome</keyword>
<reference evidence="4" key="1">
    <citation type="submission" date="2014-09" db="EMBL/GenBank/DDBJ databases">
        <authorList>
            <person name="Sharma Rahul"/>
            <person name="Thines Marco"/>
        </authorList>
    </citation>
    <scope>NUCLEOTIDE SEQUENCE [LARGE SCALE GENOMIC DNA]</scope>
</reference>
<dbReference type="EMBL" id="CCYD01003090">
    <property type="protein sequence ID" value="CEG49642.1"/>
    <property type="molecule type" value="Genomic_DNA"/>
</dbReference>
<evidence type="ECO:0000313" key="3">
    <source>
        <dbReference type="EMBL" id="CEG49642.1"/>
    </source>
</evidence>
<dbReference type="RefSeq" id="XP_024586011.1">
    <property type="nucleotide sequence ID" value="XM_024720853.1"/>
</dbReference>
<evidence type="ECO:0000256" key="1">
    <source>
        <dbReference type="SAM" id="MobiDB-lite"/>
    </source>
</evidence>
<evidence type="ECO:0000256" key="2">
    <source>
        <dbReference type="SAM" id="SignalP"/>
    </source>
</evidence>
<protein>
    <recommendedName>
        <fullName evidence="5">RxLR-like protein</fullName>
    </recommendedName>
</protein>
<evidence type="ECO:0008006" key="5">
    <source>
        <dbReference type="Google" id="ProtNLM"/>
    </source>
</evidence>
<keyword evidence="2" id="KW-0732">Signal</keyword>
<organism evidence="3 4">
    <name type="scientific">Plasmopara halstedii</name>
    <name type="common">Downy mildew of sunflower</name>
    <dbReference type="NCBI Taxonomy" id="4781"/>
    <lineage>
        <taxon>Eukaryota</taxon>
        <taxon>Sar</taxon>
        <taxon>Stramenopiles</taxon>
        <taxon>Oomycota</taxon>
        <taxon>Peronosporomycetes</taxon>
        <taxon>Peronosporales</taxon>
        <taxon>Peronosporaceae</taxon>
        <taxon>Plasmopara</taxon>
    </lineage>
</organism>
<sequence length="109" mass="11926">MRLAFFILFATIALSEGVKKQLKNEESPKTPSRLKVKDGGTSPVGKIGRRDSAKGIIDASTSLRGGKYPVDSINSILGRLTVQEDKNSAWSVFLESIKSNVDMPKNLKF</sequence>
<feature type="signal peptide" evidence="2">
    <location>
        <begin position="1"/>
        <end position="17"/>
    </location>
</feature>
<feature type="region of interest" description="Disordered" evidence="1">
    <location>
        <begin position="20"/>
        <end position="47"/>
    </location>
</feature>
<dbReference type="Proteomes" id="UP000054928">
    <property type="component" value="Unassembled WGS sequence"/>
</dbReference>
<accession>A0A0P1B7F4</accession>
<dbReference type="AlphaFoldDB" id="A0A0P1B7F4"/>
<evidence type="ECO:0000313" key="4">
    <source>
        <dbReference type="Proteomes" id="UP000054928"/>
    </source>
</evidence>
<name>A0A0P1B7F4_PLAHL</name>
<dbReference type="GeneID" id="36402450"/>
<proteinExistence type="predicted"/>
<feature type="chain" id="PRO_5006059248" description="RxLR-like protein" evidence="2">
    <location>
        <begin position="18"/>
        <end position="109"/>
    </location>
</feature>